<gene>
    <name evidence="1" type="ORF">LOTGIDRAFT_105296</name>
</gene>
<dbReference type="GeneID" id="20229964"/>
<dbReference type="CTD" id="20229964"/>
<reference evidence="1 2" key="1">
    <citation type="journal article" date="2013" name="Nature">
        <title>Insights into bilaterian evolution from three spiralian genomes.</title>
        <authorList>
            <person name="Simakov O."/>
            <person name="Marletaz F."/>
            <person name="Cho S.J."/>
            <person name="Edsinger-Gonzales E."/>
            <person name="Havlak P."/>
            <person name="Hellsten U."/>
            <person name="Kuo D.H."/>
            <person name="Larsson T."/>
            <person name="Lv J."/>
            <person name="Arendt D."/>
            <person name="Savage R."/>
            <person name="Osoegawa K."/>
            <person name="de Jong P."/>
            <person name="Grimwood J."/>
            <person name="Chapman J.A."/>
            <person name="Shapiro H."/>
            <person name="Aerts A."/>
            <person name="Otillar R.P."/>
            <person name="Terry A.Y."/>
            <person name="Boore J.L."/>
            <person name="Grigoriev I.V."/>
            <person name="Lindberg D.R."/>
            <person name="Seaver E.C."/>
            <person name="Weisblat D.A."/>
            <person name="Putnam N.H."/>
            <person name="Rokhsar D.S."/>
        </authorList>
    </citation>
    <scope>NUCLEOTIDE SEQUENCE [LARGE SCALE GENOMIC DNA]</scope>
</reference>
<dbReference type="AlphaFoldDB" id="V4A352"/>
<name>V4A352_LOTGI</name>
<dbReference type="Proteomes" id="UP000030746">
    <property type="component" value="Unassembled WGS sequence"/>
</dbReference>
<dbReference type="EMBL" id="KB202283">
    <property type="protein sequence ID" value="ESO91142.1"/>
    <property type="molecule type" value="Genomic_DNA"/>
</dbReference>
<evidence type="ECO:0000313" key="2">
    <source>
        <dbReference type="Proteomes" id="UP000030746"/>
    </source>
</evidence>
<proteinExistence type="predicted"/>
<accession>V4A352</accession>
<dbReference type="HOGENOM" id="CLU_2530023_0_0_1"/>
<keyword evidence="2" id="KW-1185">Reference proteome</keyword>
<evidence type="ECO:0000313" key="1">
    <source>
        <dbReference type="EMBL" id="ESO91142.1"/>
    </source>
</evidence>
<sequence>MSIVFRGTRNVRKSDQTNLTFYFYLYLFYIWHKVQAHERSWSPTIVLSRVSSTSTGTRGDRQKSQVGRFHHVDNHVRSMQWKGK</sequence>
<dbReference type="RefSeq" id="XP_009057849.1">
    <property type="nucleotide sequence ID" value="XM_009059601.1"/>
</dbReference>
<dbReference type="KEGG" id="lgi:LOTGIDRAFT_105296"/>
<organism evidence="1 2">
    <name type="scientific">Lottia gigantea</name>
    <name type="common">Giant owl limpet</name>
    <dbReference type="NCBI Taxonomy" id="225164"/>
    <lineage>
        <taxon>Eukaryota</taxon>
        <taxon>Metazoa</taxon>
        <taxon>Spiralia</taxon>
        <taxon>Lophotrochozoa</taxon>
        <taxon>Mollusca</taxon>
        <taxon>Gastropoda</taxon>
        <taxon>Patellogastropoda</taxon>
        <taxon>Lottioidea</taxon>
        <taxon>Lottiidae</taxon>
        <taxon>Lottia</taxon>
    </lineage>
</organism>
<protein>
    <submittedName>
        <fullName evidence="1">Uncharacterized protein</fullName>
    </submittedName>
</protein>